<organism evidence="2 3">
    <name type="scientific">Candidatus Desantisbacteria bacterium CG_4_10_14_0_8_um_filter_48_22</name>
    <dbReference type="NCBI Taxonomy" id="1974543"/>
    <lineage>
        <taxon>Bacteria</taxon>
        <taxon>Candidatus Desantisiibacteriota</taxon>
    </lineage>
</organism>
<comment type="caution">
    <text evidence="2">The sequence shown here is derived from an EMBL/GenBank/DDBJ whole genome shotgun (WGS) entry which is preliminary data.</text>
</comment>
<protein>
    <submittedName>
        <fullName evidence="2">Uncharacterized protein</fullName>
    </submittedName>
</protein>
<accession>A0A2M7S4Q5</accession>
<name>A0A2M7S4Q5_9BACT</name>
<evidence type="ECO:0000313" key="3">
    <source>
        <dbReference type="Proteomes" id="UP000229307"/>
    </source>
</evidence>
<evidence type="ECO:0000313" key="2">
    <source>
        <dbReference type="EMBL" id="PIZ14556.1"/>
    </source>
</evidence>
<proteinExistence type="predicted"/>
<reference evidence="3" key="1">
    <citation type="submission" date="2017-09" db="EMBL/GenBank/DDBJ databases">
        <title>Depth-based differentiation of microbial function through sediment-hosted aquifers and enrichment of novel symbionts in the deep terrestrial subsurface.</title>
        <authorList>
            <person name="Probst A.J."/>
            <person name="Ladd B."/>
            <person name="Jarett J.K."/>
            <person name="Geller-Mcgrath D.E."/>
            <person name="Sieber C.M.K."/>
            <person name="Emerson J.B."/>
            <person name="Anantharaman K."/>
            <person name="Thomas B.C."/>
            <person name="Malmstrom R."/>
            <person name="Stieglmeier M."/>
            <person name="Klingl A."/>
            <person name="Woyke T."/>
            <person name="Ryan C.M."/>
            <person name="Banfield J.F."/>
        </authorList>
    </citation>
    <scope>NUCLEOTIDE SEQUENCE [LARGE SCALE GENOMIC DNA]</scope>
</reference>
<evidence type="ECO:0000256" key="1">
    <source>
        <dbReference type="SAM" id="MobiDB-lite"/>
    </source>
</evidence>
<feature type="region of interest" description="Disordered" evidence="1">
    <location>
        <begin position="23"/>
        <end position="98"/>
    </location>
</feature>
<sequence>MLGCVLKTFLRLTFYLLKTGLKPSEPDRSLERPKRTALFDDNDKDSDGIDKDRAFIADISYEETEGGGAPRTTRKLPPTKIGGHGRFRASADSDNRRV</sequence>
<dbReference type="Proteomes" id="UP000229307">
    <property type="component" value="Unassembled WGS sequence"/>
</dbReference>
<dbReference type="EMBL" id="PFMR01000336">
    <property type="protein sequence ID" value="PIZ14556.1"/>
    <property type="molecule type" value="Genomic_DNA"/>
</dbReference>
<feature type="compositionally biased region" description="Basic and acidic residues" evidence="1">
    <location>
        <begin position="45"/>
        <end position="55"/>
    </location>
</feature>
<feature type="compositionally biased region" description="Basic and acidic residues" evidence="1">
    <location>
        <begin position="89"/>
        <end position="98"/>
    </location>
</feature>
<feature type="compositionally biased region" description="Basic and acidic residues" evidence="1">
    <location>
        <begin position="24"/>
        <end position="38"/>
    </location>
</feature>
<dbReference type="AlphaFoldDB" id="A0A2M7S4Q5"/>
<gene>
    <name evidence="2" type="ORF">COY52_12125</name>
</gene>